<dbReference type="GO" id="GO:0004519">
    <property type="term" value="F:endonuclease activity"/>
    <property type="evidence" value="ECO:0007669"/>
    <property type="project" value="UniProtKB-KW"/>
</dbReference>
<reference evidence="3" key="1">
    <citation type="journal article" date="2019" name="Int. J. Syst. Evol. Microbiol.">
        <title>The Global Catalogue of Microorganisms (GCM) 10K type strain sequencing project: providing services to taxonomists for standard genome sequencing and annotation.</title>
        <authorList>
            <consortium name="The Broad Institute Genomics Platform"/>
            <consortium name="The Broad Institute Genome Sequencing Center for Infectious Disease"/>
            <person name="Wu L."/>
            <person name="Ma J."/>
        </authorList>
    </citation>
    <scope>NUCLEOTIDE SEQUENCE [LARGE SCALE GENOMIC DNA]</scope>
    <source>
        <strain evidence="3">KCTC 52232</strain>
    </source>
</reference>
<keyword evidence="2" id="KW-0255">Endonuclease</keyword>
<dbReference type="InterPro" id="IPR005135">
    <property type="entry name" value="Endo/exonuclease/phosphatase"/>
</dbReference>
<protein>
    <submittedName>
        <fullName evidence="2">Endonuclease/exonuclease/phosphatase family protein</fullName>
    </submittedName>
</protein>
<dbReference type="Proteomes" id="UP001597601">
    <property type="component" value="Unassembled WGS sequence"/>
</dbReference>
<keyword evidence="2" id="KW-0540">Nuclease</keyword>
<dbReference type="Pfam" id="PF03372">
    <property type="entry name" value="Exo_endo_phos"/>
    <property type="match status" value="1"/>
</dbReference>
<evidence type="ECO:0000313" key="2">
    <source>
        <dbReference type="EMBL" id="MFD2866826.1"/>
    </source>
</evidence>
<dbReference type="InterPro" id="IPR036691">
    <property type="entry name" value="Endo/exonu/phosph_ase_sf"/>
</dbReference>
<name>A0ABW5XV43_9SPHI</name>
<dbReference type="SUPFAM" id="SSF56219">
    <property type="entry name" value="DNase I-like"/>
    <property type="match status" value="1"/>
</dbReference>
<dbReference type="RefSeq" id="WP_377130471.1">
    <property type="nucleotide sequence ID" value="NZ_JBHUON010000037.1"/>
</dbReference>
<proteinExistence type="predicted"/>
<dbReference type="Gene3D" id="3.60.10.10">
    <property type="entry name" value="Endonuclease/exonuclease/phosphatase"/>
    <property type="match status" value="1"/>
</dbReference>
<sequence length="270" mass="29643">MKKQLLLALLIITATACTIHHHEVFVGGGSIAPKTIRVLSYNVRHCSPPATGLIDIDATAAAIKKQNPDVVALQEIDVNTGRSGKLINQATELGKKTGMIAYFGKAIDHDGGEYGVAILSKHGLRDPKVYKLPTDESTKGEHRVVLYAEIFLPNGKTYGFATTHLDAQGPETNRDLQIKEIIKISQKFKKPFILAGDLNAYPESNVIKQLDQHFTRSCQQCGFTIPATKPNRTIDYIAYLKGSALKVLSHEVIVEPKTSDHAPILTVFKY</sequence>
<dbReference type="InterPro" id="IPR051916">
    <property type="entry name" value="GPI-anchor_lipid_remodeler"/>
</dbReference>
<keyword evidence="2" id="KW-0378">Hydrolase</keyword>
<dbReference type="PROSITE" id="PS51257">
    <property type="entry name" value="PROKAR_LIPOPROTEIN"/>
    <property type="match status" value="1"/>
</dbReference>
<feature type="domain" description="Endonuclease/exonuclease/phosphatase" evidence="1">
    <location>
        <begin position="39"/>
        <end position="261"/>
    </location>
</feature>
<evidence type="ECO:0000259" key="1">
    <source>
        <dbReference type="Pfam" id="PF03372"/>
    </source>
</evidence>
<evidence type="ECO:0000313" key="3">
    <source>
        <dbReference type="Proteomes" id="UP001597601"/>
    </source>
</evidence>
<accession>A0ABW5XV43</accession>
<gene>
    <name evidence="2" type="ORF">ACFSYC_19170</name>
</gene>
<keyword evidence="3" id="KW-1185">Reference proteome</keyword>
<comment type="caution">
    <text evidence="2">The sequence shown here is derived from an EMBL/GenBank/DDBJ whole genome shotgun (WGS) entry which is preliminary data.</text>
</comment>
<dbReference type="PANTHER" id="PTHR14859">
    <property type="entry name" value="CALCOFLUOR WHITE HYPERSENSITIVE PROTEIN PRECURSOR"/>
    <property type="match status" value="1"/>
</dbReference>
<dbReference type="EMBL" id="JBHUON010000037">
    <property type="protein sequence ID" value="MFD2866826.1"/>
    <property type="molecule type" value="Genomic_DNA"/>
</dbReference>
<dbReference type="PANTHER" id="PTHR14859:SF15">
    <property type="entry name" value="ENDONUCLEASE_EXONUCLEASE_PHOSPHATASE DOMAIN-CONTAINING PROTEIN"/>
    <property type="match status" value="1"/>
</dbReference>
<organism evidence="2 3">
    <name type="scientific">Mucilaginibacter antarcticus</name>
    <dbReference type="NCBI Taxonomy" id="1855725"/>
    <lineage>
        <taxon>Bacteria</taxon>
        <taxon>Pseudomonadati</taxon>
        <taxon>Bacteroidota</taxon>
        <taxon>Sphingobacteriia</taxon>
        <taxon>Sphingobacteriales</taxon>
        <taxon>Sphingobacteriaceae</taxon>
        <taxon>Mucilaginibacter</taxon>
    </lineage>
</organism>